<dbReference type="GO" id="GO:0015297">
    <property type="term" value="F:antiporter activity"/>
    <property type="evidence" value="ECO:0007669"/>
    <property type="project" value="UniProtKB-KW"/>
</dbReference>
<dbReference type="Proteomes" id="UP000609531">
    <property type="component" value="Unassembled WGS sequence"/>
</dbReference>
<dbReference type="Pfam" id="PF00999">
    <property type="entry name" value="Na_H_Exchanger"/>
    <property type="match status" value="1"/>
</dbReference>
<feature type="transmembrane region" description="Helical" evidence="9">
    <location>
        <begin position="87"/>
        <end position="112"/>
    </location>
</feature>
<feature type="transmembrane region" description="Helical" evidence="9">
    <location>
        <begin position="306"/>
        <end position="329"/>
    </location>
</feature>
<feature type="transmembrane region" description="Helical" evidence="9">
    <location>
        <begin position="198"/>
        <end position="217"/>
    </location>
</feature>
<evidence type="ECO:0000256" key="5">
    <source>
        <dbReference type="ARBA" id="ARBA00022692"/>
    </source>
</evidence>
<feature type="domain" description="Cation/H+ exchanger transmembrane" evidence="10">
    <location>
        <begin position="13"/>
        <end position="391"/>
    </location>
</feature>
<comment type="caution">
    <text evidence="11">The sequence shown here is derived from an EMBL/GenBank/DDBJ whole genome shotgun (WGS) entry which is preliminary data.</text>
</comment>
<evidence type="ECO:0000256" key="7">
    <source>
        <dbReference type="ARBA" id="ARBA00023065"/>
    </source>
</evidence>
<dbReference type="NCBIfam" id="NF003716">
    <property type="entry name" value="PRK05326.1-3"/>
    <property type="match status" value="1"/>
</dbReference>
<evidence type="ECO:0000256" key="3">
    <source>
        <dbReference type="ARBA" id="ARBA00022449"/>
    </source>
</evidence>
<protein>
    <submittedName>
        <fullName evidence="11">Potassium/proton antiporter</fullName>
    </submittedName>
</protein>
<comment type="subcellular location">
    <subcellularLocation>
        <location evidence="1">Cell membrane</location>
        <topology evidence="1">Multi-pass membrane protein</topology>
    </subcellularLocation>
</comment>
<dbReference type="PANTHER" id="PTHR32507">
    <property type="entry name" value="NA(+)/H(+) ANTIPORTER 1"/>
    <property type="match status" value="1"/>
</dbReference>
<feature type="transmembrane region" description="Helical" evidence="9">
    <location>
        <begin position="6"/>
        <end position="22"/>
    </location>
</feature>
<dbReference type="AlphaFoldDB" id="A0A934MD57"/>
<feature type="transmembrane region" description="Helical" evidence="9">
    <location>
        <begin position="274"/>
        <end position="294"/>
    </location>
</feature>
<gene>
    <name evidence="11" type="ORF">JCR33_09860</name>
</gene>
<reference evidence="11" key="1">
    <citation type="submission" date="2020-12" db="EMBL/GenBank/DDBJ databases">
        <title>Bacterial taxonomy.</title>
        <authorList>
            <person name="Pan X."/>
        </authorList>
    </citation>
    <scope>NUCLEOTIDE SEQUENCE</scope>
    <source>
        <strain evidence="11">B2012</strain>
    </source>
</reference>
<dbReference type="InterPro" id="IPR038770">
    <property type="entry name" value="Na+/solute_symporter_sf"/>
</dbReference>
<dbReference type="GO" id="GO:1902600">
    <property type="term" value="P:proton transmembrane transport"/>
    <property type="evidence" value="ECO:0007669"/>
    <property type="project" value="InterPro"/>
</dbReference>
<sequence>MDLAILIGAGLIVVSALTSLLSQRIGAPLLLVFLFIGLLAGEDGVLGIEFDSGATAYFVGSLALAIILFDSGFATPLKSYRIASGPALTLATLGVILTTAVVGLAAHLLLGVDWIESMMLGAIVASTDAAAVFFLLRVGGIHLRDRVKATLEIESGANDPMAIFLTATLVELAVATDGFDISATAASWAFLRDFTMRVGLGLALGLAGGFAIAWLLSRLRSMDAGLVPVVALMAALIVFSGTGLLGGSGFLAAYVAGLVAGNSGVRAAFRVRRFLVGMTWIAQIGMFLTLGLLATPSTFSEVVWPAVGLGAVLIFVARPLAVWICLIPFGFSWREVAFIGWVGLRGAVSILLAILPSLGGVTAGAPFFNIVFMMVLGSLLIQGWTIALAARWLKLLEPPPRPDD</sequence>
<dbReference type="PANTHER" id="PTHR32507:SF7">
    <property type="entry name" value="K(+)_H(+) ANTIPORTER NHAP2"/>
    <property type="match status" value="1"/>
</dbReference>
<dbReference type="Gene3D" id="1.20.1530.20">
    <property type="match status" value="1"/>
</dbReference>
<keyword evidence="3" id="KW-0050">Antiport</keyword>
<evidence type="ECO:0000256" key="6">
    <source>
        <dbReference type="ARBA" id="ARBA00022989"/>
    </source>
</evidence>
<feature type="transmembrane region" description="Helical" evidence="9">
    <location>
        <begin position="54"/>
        <end position="75"/>
    </location>
</feature>
<keyword evidence="6 9" id="KW-1133">Transmembrane helix</keyword>
<name>A0A934MD57_9HYPH</name>
<keyword evidence="8 9" id="KW-0472">Membrane</keyword>
<proteinExistence type="predicted"/>
<evidence type="ECO:0000256" key="8">
    <source>
        <dbReference type="ARBA" id="ARBA00023136"/>
    </source>
</evidence>
<evidence type="ECO:0000256" key="1">
    <source>
        <dbReference type="ARBA" id="ARBA00004651"/>
    </source>
</evidence>
<feature type="transmembrane region" description="Helical" evidence="9">
    <location>
        <begin position="336"/>
        <end position="355"/>
    </location>
</feature>
<evidence type="ECO:0000313" key="12">
    <source>
        <dbReference type="Proteomes" id="UP000609531"/>
    </source>
</evidence>
<dbReference type="InterPro" id="IPR006153">
    <property type="entry name" value="Cation/H_exchanger_TM"/>
</dbReference>
<dbReference type="NCBIfam" id="NF003715">
    <property type="entry name" value="PRK05326.1-2"/>
    <property type="match status" value="1"/>
</dbReference>
<keyword evidence="7" id="KW-0406">Ion transport</keyword>
<feature type="transmembrane region" description="Helical" evidence="9">
    <location>
        <begin position="367"/>
        <end position="393"/>
    </location>
</feature>
<evidence type="ECO:0000313" key="11">
    <source>
        <dbReference type="EMBL" id="MBJ3775992.1"/>
    </source>
</evidence>
<keyword evidence="12" id="KW-1185">Reference proteome</keyword>
<feature type="transmembrane region" description="Helical" evidence="9">
    <location>
        <begin position="118"/>
        <end position="136"/>
    </location>
</feature>
<evidence type="ECO:0000256" key="9">
    <source>
        <dbReference type="SAM" id="Phobius"/>
    </source>
</evidence>
<evidence type="ECO:0000256" key="4">
    <source>
        <dbReference type="ARBA" id="ARBA00022475"/>
    </source>
</evidence>
<evidence type="ECO:0000256" key="2">
    <source>
        <dbReference type="ARBA" id="ARBA00022448"/>
    </source>
</evidence>
<organism evidence="11 12">
    <name type="scientific">Acuticoccus mangrovi</name>
    <dbReference type="NCBI Taxonomy" id="2796142"/>
    <lineage>
        <taxon>Bacteria</taxon>
        <taxon>Pseudomonadati</taxon>
        <taxon>Pseudomonadota</taxon>
        <taxon>Alphaproteobacteria</taxon>
        <taxon>Hyphomicrobiales</taxon>
        <taxon>Amorphaceae</taxon>
        <taxon>Acuticoccus</taxon>
    </lineage>
</organism>
<evidence type="ECO:0000259" key="10">
    <source>
        <dbReference type="Pfam" id="PF00999"/>
    </source>
</evidence>
<keyword evidence="4" id="KW-1003">Cell membrane</keyword>
<dbReference type="GO" id="GO:0005886">
    <property type="term" value="C:plasma membrane"/>
    <property type="evidence" value="ECO:0007669"/>
    <property type="project" value="UniProtKB-SubCell"/>
</dbReference>
<keyword evidence="2" id="KW-0813">Transport</keyword>
<keyword evidence="5 9" id="KW-0812">Transmembrane</keyword>
<feature type="transmembrane region" description="Helical" evidence="9">
    <location>
        <begin position="29"/>
        <end position="48"/>
    </location>
</feature>
<accession>A0A934MD57</accession>
<feature type="transmembrane region" description="Helical" evidence="9">
    <location>
        <begin position="229"/>
        <end position="262"/>
    </location>
</feature>
<dbReference type="EMBL" id="JAEKJA010000007">
    <property type="protein sequence ID" value="MBJ3775992.1"/>
    <property type="molecule type" value="Genomic_DNA"/>
</dbReference>